<evidence type="ECO:0000313" key="2">
    <source>
        <dbReference type="Proteomes" id="UP001156856"/>
    </source>
</evidence>
<gene>
    <name evidence="1" type="ORF">GCM10007888_17870</name>
</gene>
<protein>
    <submittedName>
        <fullName evidence="1">Uncharacterized protein</fullName>
    </submittedName>
</protein>
<dbReference type="EMBL" id="BSPK01000021">
    <property type="protein sequence ID" value="GLS63406.1"/>
    <property type="molecule type" value="Genomic_DNA"/>
</dbReference>
<proteinExistence type="predicted"/>
<name>A0ABQ6DH16_9HYPH</name>
<organism evidence="1 2">
    <name type="scientific">Methylobacterium oxalidis</name>
    <dbReference type="NCBI Taxonomy" id="944322"/>
    <lineage>
        <taxon>Bacteria</taxon>
        <taxon>Pseudomonadati</taxon>
        <taxon>Pseudomonadota</taxon>
        <taxon>Alphaproteobacteria</taxon>
        <taxon>Hyphomicrobiales</taxon>
        <taxon>Methylobacteriaceae</taxon>
        <taxon>Methylobacterium</taxon>
    </lineage>
</organism>
<sequence length="125" mass="13218">MPPANVPLRLPPAPTFRVSEAPAEPVRLPTPEKLPVNLLASIVPVSEPVSSNVAPLALRRTMPSPSAALASTTARVGRRASGRILKVSTATVMTSLLAAEPWIVKVLKAATSPNVWRTAPSWPFV</sequence>
<dbReference type="Proteomes" id="UP001156856">
    <property type="component" value="Unassembled WGS sequence"/>
</dbReference>
<evidence type="ECO:0000313" key="1">
    <source>
        <dbReference type="EMBL" id="GLS63406.1"/>
    </source>
</evidence>
<reference evidence="2" key="1">
    <citation type="journal article" date="2019" name="Int. J. Syst. Evol. Microbiol.">
        <title>The Global Catalogue of Microorganisms (GCM) 10K type strain sequencing project: providing services to taxonomists for standard genome sequencing and annotation.</title>
        <authorList>
            <consortium name="The Broad Institute Genomics Platform"/>
            <consortium name="The Broad Institute Genome Sequencing Center for Infectious Disease"/>
            <person name="Wu L."/>
            <person name="Ma J."/>
        </authorList>
    </citation>
    <scope>NUCLEOTIDE SEQUENCE [LARGE SCALE GENOMIC DNA]</scope>
    <source>
        <strain evidence="2">NBRC 107715</strain>
    </source>
</reference>
<comment type="caution">
    <text evidence="1">The sequence shown here is derived from an EMBL/GenBank/DDBJ whole genome shotgun (WGS) entry which is preliminary data.</text>
</comment>
<keyword evidence="2" id="KW-1185">Reference proteome</keyword>
<accession>A0ABQ6DH16</accession>